<dbReference type="AlphaFoldDB" id="A0AAF0QD06"/>
<dbReference type="EMBL" id="CP133614">
    <property type="protein sequence ID" value="WMV21479.1"/>
    <property type="molecule type" value="Genomic_DNA"/>
</dbReference>
<dbReference type="InterPro" id="IPR050942">
    <property type="entry name" value="F-box_BR-signaling"/>
</dbReference>
<evidence type="ECO:0000313" key="3">
    <source>
        <dbReference type="Proteomes" id="UP001234989"/>
    </source>
</evidence>
<dbReference type="PANTHER" id="PTHR44259">
    <property type="entry name" value="OS07G0183000 PROTEIN-RELATED"/>
    <property type="match status" value="1"/>
</dbReference>
<dbReference type="PANTHER" id="PTHR44259:SF68">
    <property type="entry name" value="DUF295 DOMAIN-CONTAINING PROTEIN"/>
    <property type="match status" value="1"/>
</dbReference>
<sequence>MSNWSELQYDPLVLIVKRINLIEDYLNFGAVCKSWQCAATKDNFNSDLPRIPWLMLAEDEEDKDNSCRKFFSLHNGMVLNKRIPKAIGKRCLESMGWLITTGKDESETSLLHPFSGVEIELPHPNTTKNYEDHEVGHPWTFFHKAVLSASPSHTSNYILAVIDGNRKFFSFWRPGDLRWTRIDNINSPYKHMHRDLVYYTEKFYAVDWNGRVLVYDVTGSSPTHTQIVAILPPHHMGDEFYILESIGSLFVVVRYGVKSRPPIREDSSRRISLTPIYPNDGTETYGTTNFGVFEVDLAAGKLRESKQVGDRALFLGANASISVQASQFPGVKPNHIYYTDDFVESYLFYEEGGGRDMGVYNIANGSFEPHYNGVSLSRVCPPIWVTPTLELYRTFCNEASTEAYKDCNVQVFRSSPLVSSSSIELSAMKRPQRHREIAMCRFSVHPHFLLVLRKMEKKTTKDSESINSNWRGDSSQKRERVLQIEGYLLEGISIAGHEMCIIVPTLNLAFDFGKCPQRTISQQFLFISHGLHWQVSSACYLPAVPFHLSWPHGPHRKTTYRFGIFYVILLQSTYVEEKTTADNAREYGHTHLSEALRHVSEQSHPFNPLFSPLSVGCNSGGHFCNTSAFGRQSFCAYRWLLMQGQICVSASLDISFFFTLPYDLADFTKSTDDEENFCYGSQYARHGKL</sequence>
<proteinExistence type="predicted"/>
<name>A0AAF0QD06_SOLVR</name>
<accession>A0AAF0QD06</accession>
<feature type="domain" description="KIB1-4 beta-propeller" evidence="1">
    <location>
        <begin position="70"/>
        <end position="361"/>
    </location>
</feature>
<protein>
    <recommendedName>
        <fullName evidence="1">KIB1-4 beta-propeller domain-containing protein</fullName>
    </recommendedName>
</protein>
<gene>
    <name evidence="2" type="ORF">MTR67_014864</name>
</gene>
<dbReference type="InterPro" id="IPR005174">
    <property type="entry name" value="KIB1-4_b-propeller"/>
</dbReference>
<evidence type="ECO:0000313" key="2">
    <source>
        <dbReference type="EMBL" id="WMV21479.1"/>
    </source>
</evidence>
<dbReference type="Proteomes" id="UP001234989">
    <property type="component" value="Chromosome 3"/>
</dbReference>
<evidence type="ECO:0000259" key="1">
    <source>
        <dbReference type="Pfam" id="PF03478"/>
    </source>
</evidence>
<keyword evidence="3" id="KW-1185">Reference proteome</keyword>
<reference evidence="2" key="1">
    <citation type="submission" date="2023-08" db="EMBL/GenBank/DDBJ databases">
        <title>A de novo genome assembly of Solanum verrucosum Schlechtendal, a Mexican diploid species geographically isolated from the other diploid A-genome species in potato relatives.</title>
        <authorList>
            <person name="Hosaka K."/>
        </authorList>
    </citation>
    <scope>NUCLEOTIDE SEQUENCE</scope>
    <source>
        <tissue evidence="2">Young leaves</tissue>
    </source>
</reference>
<dbReference type="Pfam" id="PF03478">
    <property type="entry name" value="Beta-prop_KIB1-4"/>
    <property type="match status" value="1"/>
</dbReference>
<organism evidence="2 3">
    <name type="scientific">Solanum verrucosum</name>
    <dbReference type="NCBI Taxonomy" id="315347"/>
    <lineage>
        <taxon>Eukaryota</taxon>
        <taxon>Viridiplantae</taxon>
        <taxon>Streptophyta</taxon>
        <taxon>Embryophyta</taxon>
        <taxon>Tracheophyta</taxon>
        <taxon>Spermatophyta</taxon>
        <taxon>Magnoliopsida</taxon>
        <taxon>eudicotyledons</taxon>
        <taxon>Gunneridae</taxon>
        <taxon>Pentapetalae</taxon>
        <taxon>asterids</taxon>
        <taxon>lamiids</taxon>
        <taxon>Solanales</taxon>
        <taxon>Solanaceae</taxon>
        <taxon>Solanoideae</taxon>
        <taxon>Solaneae</taxon>
        <taxon>Solanum</taxon>
    </lineage>
</organism>